<keyword evidence="2" id="KW-0833">Ubl conjugation pathway</keyword>
<feature type="region of interest" description="Disordered" evidence="3">
    <location>
        <begin position="89"/>
        <end position="110"/>
    </location>
</feature>
<proteinExistence type="predicted"/>
<dbReference type="AlphaFoldDB" id="A0AA88UPA1"/>
<gene>
    <name evidence="5" type="ORF">RJ640_009449</name>
</gene>
<dbReference type="PANTHER" id="PTHR23315">
    <property type="entry name" value="U BOX DOMAIN-CONTAINING"/>
    <property type="match status" value="1"/>
</dbReference>
<reference evidence="5" key="1">
    <citation type="submission" date="2022-12" db="EMBL/GenBank/DDBJ databases">
        <title>Draft genome assemblies for two species of Escallonia (Escalloniales).</title>
        <authorList>
            <person name="Chanderbali A."/>
            <person name="Dervinis C."/>
            <person name="Anghel I."/>
            <person name="Soltis D."/>
            <person name="Soltis P."/>
            <person name="Zapata F."/>
        </authorList>
    </citation>
    <scope>NUCLEOTIDE SEQUENCE</scope>
    <source>
        <strain evidence="5">UCBG92.1500</strain>
        <tissue evidence="5">Leaf</tissue>
    </source>
</reference>
<keyword evidence="4" id="KW-0472">Membrane</keyword>
<dbReference type="SUPFAM" id="SSF48371">
    <property type="entry name" value="ARM repeat"/>
    <property type="match status" value="1"/>
</dbReference>
<sequence length="201" mass="21564">MNLSMYDENKENIVLSGVIKPLVRALKSGTSTAKENVVCALLRLAQFDENKVMIGRSGAIPSLVNLLESGNFLRQKGCLHRALRDVLGEGEQGEGGGGRDHEAAGRANGRPGVGHGGQVGVCGRGAGVVFYGYSDVGPSFHLLSFGISETSSQLKLLVHNSMILEYLRRRIRDPVVISHTVIQLSLPTSISILLLGLLYLE</sequence>
<name>A0AA88UPA1_9ASTE</name>
<evidence type="ECO:0000256" key="2">
    <source>
        <dbReference type="ARBA" id="ARBA00022786"/>
    </source>
</evidence>
<dbReference type="InterPro" id="IPR016024">
    <property type="entry name" value="ARM-type_fold"/>
</dbReference>
<protein>
    <submittedName>
        <fullName evidence="5">Uncharacterized protein</fullName>
    </submittedName>
</protein>
<dbReference type="Gene3D" id="1.25.10.10">
    <property type="entry name" value="Leucine-rich Repeat Variant"/>
    <property type="match status" value="1"/>
</dbReference>
<keyword evidence="1" id="KW-0677">Repeat</keyword>
<dbReference type="InterPro" id="IPR000225">
    <property type="entry name" value="Armadillo"/>
</dbReference>
<keyword evidence="6" id="KW-1185">Reference proteome</keyword>
<evidence type="ECO:0000256" key="3">
    <source>
        <dbReference type="SAM" id="MobiDB-lite"/>
    </source>
</evidence>
<keyword evidence="4" id="KW-1133">Transmembrane helix</keyword>
<dbReference type="Proteomes" id="UP001187471">
    <property type="component" value="Unassembled WGS sequence"/>
</dbReference>
<feature type="transmembrane region" description="Helical" evidence="4">
    <location>
        <begin position="176"/>
        <end position="200"/>
    </location>
</feature>
<comment type="caution">
    <text evidence="5">The sequence shown here is derived from an EMBL/GenBank/DDBJ whole genome shotgun (WGS) entry which is preliminary data.</text>
</comment>
<evidence type="ECO:0000256" key="4">
    <source>
        <dbReference type="SAM" id="Phobius"/>
    </source>
</evidence>
<keyword evidence="4" id="KW-0812">Transmembrane</keyword>
<accession>A0AA88UPA1</accession>
<dbReference type="InterPro" id="IPR011989">
    <property type="entry name" value="ARM-like"/>
</dbReference>
<evidence type="ECO:0000313" key="6">
    <source>
        <dbReference type="Proteomes" id="UP001187471"/>
    </source>
</evidence>
<dbReference type="EMBL" id="JAVXUO010000365">
    <property type="protein sequence ID" value="KAK2992940.1"/>
    <property type="molecule type" value="Genomic_DNA"/>
</dbReference>
<evidence type="ECO:0000256" key="1">
    <source>
        <dbReference type="ARBA" id="ARBA00022737"/>
    </source>
</evidence>
<dbReference type="SMART" id="SM00185">
    <property type="entry name" value="ARM"/>
    <property type="match status" value="2"/>
</dbReference>
<evidence type="ECO:0000313" key="5">
    <source>
        <dbReference type="EMBL" id="KAK2992940.1"/>
    </source>
</evidence>
<organism evidence="5 6">
    <name type="scientific">Escallonia rubra</name>
    <dbReference type="NCBI Taxonomy" id="112253"/>
    <lineage>
        <taxon>Eukaryota</taxon>
        <taxon>Viridiplantae</taxon>
        <taxon>Streptophyta</taxon>
        <taxon>Embryophyta</taxon>
        <taxon>Tracheophyta</taxon>
        <taxon>Spermatophyta</taxon>
        <taxon>Magnoliopsida</taxon>
        <taxon>eudicotyledons</taxon>
        <taxon>Gunneridae</taxon>
        <taxon>Pentapetalae</taxon>
        <taxon>asterids</taxon>
        <taxon>campanulids</taxon>
        <taxon>Escalloniales</taxon>
        <taxon>Escalloniaceae</taxon>
        <taxon>Escallonia</taxon>
    </lineage>
</organism>
<dbReference type="PANTHER" id="PTHR23315:SF64">
    <property type="entry name" value="ARM REPEAT SUPERFAMILY PROTEIN"/>
    <property type="match status" value="1"/>
</dbReference>